<dbReference type="InterPro" id="IPR008144">
    <property type="entry name" value="Guanylate_kin-like_dom"/>
</dbReference>
<dbReference type="CDD" id="cd06724">
    <property type="entry name" value="PDZ2_Dlg1-2-4-like"/>
    <property type="match status" value="1"/>
</dbReference>
<organism evidence="8 9">
    <name type="scientific">Neomonachus schauinslandi</name>
    <name type="common">Hawaiian monk seal</name>
    <name type="synonym">Monachus schauinslandi</name>
    <dbReference type="NCBI Taxonomy" id="29088"/>
    <lineage>
        <taxon>Eukaryota</taxon>
        <taxon>Metazoa</taxon>
        <taxon>Chordata</taxon>
        <taxon>Craniata</taxon>
        <taxon>Vertebrata</taxon>
        <taxon>Euteleostomi</taxon>
        <taxon>Mammalia</taxon>
        <taxon>Eutheria</taxon>
        <taxon>Laurasiatheria</taxon>
        <taxon>Carnivora</taxon>
        <taxon>Caniformia</taxon>
        <taxon>Pinnipedia</taxon>
        <taxon>Phocidae</taxon>
        <taxon>Monachinae</taxon>
        <taxon>Monachini</taxon>
        <taxon>Neomonachus</taxon>
    </lineage>
</organism>
<dbReference type="Proteomes" id="UP000248481">
    <property type="component" value="Chromosome 11"/>
</dbReference>
<dbReference type="CDD" id="cd12032">
    <property type="entry name" value="SH3_DLG2"/>
    <property type="match status" value="1"/>
</dbReference>
<dbReference type="GeneID" id="110577199"/>
<feature type="domain" description="SH3" evidence="5">
    <location>
        <begin position="519"/>
        <end position="589"/>
    </location>
</feature>
<feature type="domain" description="PDZ" evidence="7">
    <location>
        <begin position="133"/>
        <end position="220"/>
    </location>
</feature>
<evidence type="ECO:0000313" key="8">
    <source>
        <dbReference type="Proteomes" id="UP000248481"/>
    </source>
</evidence>
<dbReference type="GO" id="GO:0043005">
    <property type="term" value="C:neuron projection"/>
    <property type="evidence" value="ECO:0007669"/>
    <property type="project" value="InterPro"/>
</dbReference>
<dbReference type="Pfam" id="PF00018">
    <property type="entry name" value="SH3_1"/>
    <property type="match status" value="1"/>
</dbReference>
<proteinExistence type="predicted"/>
<dbReference type="CDD" id="cd06723">
    <property type="entry name" value="PDZ1_Dlg1-2-4-like"/>
    <property type="match status" value="1"/>
</dbReference>
<evidence type="ECO:0000259" key="7">
    <source>
        <dbReference type="PROSITE" id="PS50106"/>
    </source>
</evidence>
<dbReference type="FunFam" id="2.30.30.40:FF:000008">
    <property type="entry name" value="Disks large homolog 1 isoform 2"/>
    <property type="match status" value="1"/>
</dbReference>
<dbReference type="InterPro" id="IPR035759">
    <property type="entry name" value="DLG2_SH3"/>
</dbReference>
<dbReference type="GO" id="GO:0016323">
    <property type="term" value="C:basolateral plasma membrane"/>
    <property type="evidence" value="ECO:0007669"/>
    <property type="project" value="TreeGrafter"/>
</dbReference>
<dbReference type="GO" id="GO:0099072">
    <property type="term" value="P:regulation of postsynaptic membrane neurotransmitter receptor levels"/>
    <property type="evidence" value="ECO:0007669"/>
    <property type="project" value="TreeGrafter"/>
</dbReference>
<dbReference type="Pfam" id="PF00595">
    <property type="entry name" value="PDZ"/>
    <property type="match status" value="3"/>
</dbReference>
<feature type="domain" description="PDZ" evidence="7">
    <location>
        <begin position="228"/>
        <end position="315"/>
    </location>
</feature>
<dbReference type="FunFam" id="2.30.30.40:FF:000027">
    <property type="entry name" value="Disks large homolog 3 isoform 1"/>
    <property type="match status" value="1"/>
</dbReference>
<dbReference type="PANTHER" id="PTHR23119">
    <property type="entry name" value="DISCS LARGE"/>
    <property type="match status" value="1"/>
</dbReference>
<keyword evidence="2" id="KW-0677">Repeat</keyword>
<dbReference type="InterPro" id="IPR016313">
    <property type="entry name" value="DLG1-like"/>
</dbReference>
<reference evidence="9" key="1">
    <citation type="submission" date="2025-08" db="UniProtKB">
        <authorList>
            <consortium name="RefSeq"/>
        </authorList>
    </citation>
    <scope>IDENTIFICATION</scope>
    <source>
        <tissue evidence="9">Blood</tissue>
    </source>
</reference>
<dbReference type="CDD" id="cd00071">
    <property type="entry name" value="GMPK"/>
    <property type="match status" value="1"/>
</dbReference>
<evidence type="ECO:0000256" key="4">
    <source>
        <dbReference type="SAM" id="MobiDB-lite"/>
    </source>
</evidence>
<dbReference type="Gene3D" id="2.30.42.10">
    <property type="match status" value="3"/>
</dbReference>
<sequence length="835" mass="92125">MNAYLTKQRSCSRGSDGMDAGRSAPTLIRDAHCACGWQRSPQGLGYNSQTMPSSGPGGPASNRTKLVTLWDSVRKSPHKTGTKGKGTCGERCACPHGWFSPTQASPAPIIVNTDTLDTIPYVNGTEIEYEFEEITLERGNSGLGFSIAGGTDNPHIGDDPGIFITKIIPGGAAAEDGRLRVNDCILRVNEVDVSEVSHSKAVEALKEAGSIVRLYVRRRRPILETVVEIKLFKGPKGLGFSIAGGVGNQHIPGDNSIYVTKIIDGGAAQKDGRLQVGDRLLMVNNYSLEEVTHEEAVAILKNTSDVVYLKVGKPTTIYMTDPYGPPDITHSYSPPMENHLLSGNNGTLEYKTSLPPISPGRYSPIPKHMLVEDDYTSHSQHSTATRQPSVTLQRAISLEGEPRKVVLHKGSTGLGFNIVGGEDGEGIFVSFILAGGPADLSGELQRGDQILSVNGIDLRGASHEQAAAALKGAGQTVTIIAQYQPEDYARFEAKIHDLREQMMNHSMSSGSGSLRTNQKRSLYVRAMFDYDKSKDSGLPSQGLSFKYGDILHVINASDDEWWQARRVTLEGDSEEMGVIPSKRRVERKERARLKTVKFNAKPGVIDSKGDIPGLGDDGYGTKTLRGQEDFILSYEPVTRQEINYTRPVIILGPMKDRINDDLISEFPDKFGSCVPHTTRPKRDYEVDGRDYHFVISREQMEKDIQEHKFIEAGQYNDNLYGTSVQSVRFVAERGKHCILDVSGNAIKRLQVAQLYPIAIFIKPKSLEPLMEMNKRLTEEQAKKTYDRAIKLEQEFGEYFTAIVQGDTLEDIYNQCKLVIEEQSGPFIWIPSKEKL</sequence>
<dbReference type="CTD" id="1740"/>
<dbReference type="Gene3D" id="2.30.30.40">
    <property type="entry name" value="SH3 Domains"/>
    <property type="match status" value="1"/>
</dbReference>
<dbReference type="GO" id="GO:0098609">
    <property type="term" value="P:cell-cell adhesion"/>
    <property type="evidence" value="ECO:0007669"/>
    <property type="project" value="TreeGrafter"/>
</dbReference>
<evidence type="ECO:0000256" key="3">
    <source>
        <dbReference type="PROSITE-ProRule" id="PRU00192"/>
    </source>
</evidence>
<dbReference type="Pfam" id="PF10600">
    <property type="entry name" value="PDZ_assoc"/>
    <property type="match status" value="1"/>
</dbReference>
<dbReference type="PROSITE" id="PS50002">
    <property type="entry name" value="SH3"/>
    <property type="match status" value="1"/>
</dbReference>
<dbReference type="GO" id="GO:0031594">
    <property type="term" value="C:neuromuscular junction"/>
    <property type="evidence" value="ECO:0007669"/>
    <property type="project" value="InterPro"/>
</dbReference>
<dbReference type="CDD" id="cd06795">
    <property type="entry name" value="PDZ3_Dlg1-2-4-like"/>
    <property type="match status" value="1"/>
</dbReference>
<dbReference type="SMART" id="SM00072">
    <property type="entry name" value="GuKc"/>
    <property type="match status" value="1"/>
</dbReference>
<dbReference type="GO" id="GO:0035255">
    <property type="term" value="F:ionotropic glutamate receptor binding"/>
    <property type="evidence" value="ECO:0007669"/>
    <property type="project" value="TreeGrafter"/>
</dbReference>
<evidence type="ECO:0000259" key="6">
    <source>
        <dbReference type="PROSITE" id="PS50052"/>
    </source>
</evidence>
<dbReference type="FunFam" id="2.30.42.10:FF:000002">
    <property type="entry name" value="Disks large homolog 4 isoform 2"/>
    <property type="match status" value="1"/>
</dbReference>
<evidence type="ECO:0000259" key="5">
    <source>
        <dbReference type="PROSITE" id="PS50002"/>
    </source>
</evidence>
<protein>
    <submittedName>
        <fullName evidence="9">Disks large homolog 2 isoform X7</fullName>
    </submittedName>
</protein>
<dbReference type="GO" id="GO:0097120">
    <property type="term" value="P:receptor localization to synapse"/>
    <property type="evidence" value="ECO:0007669"/>
    <property type="project" value="TreeGrafter"/>
</dbReference>
<keyword evidence="8" id="KW-1185">Reference proteome</keyword>
<dbReference type="Gene3D" id="3.30.63.10">
    <property type="entry name" value="Guanylate Kinase phosphate binding domain"/>
    <property type="match status" value="1"/>
</dbReference>
<dbReference type="SUPFAM" id="SSF52540">
    <property type="entry name" value="P-loop containing nucleoside triphosphate hydrolases"/>
    <property type="match status" value="1"/>
</dbReference>
<evidence type="ECO:0000313" key="9">
    <source>
        <dbReference type="RefSeq" id="XP_044775446.1"/>
    </source>
</evidence>
<dbReference type="PIRSF" id="PIRSF001741">
    <property type="entry name" value="MAGUK_DLGH"/>
    <property type="match status" value="1"/>
</dbReference>
<keyword evidence="1 3" id="KW-0728">SH3 domain</keyword>
<dbReference type="GO" id="GO:0007268">
    <property type="term" value="P:chemical synaptic transmission"/>
    <property type="evidence" value="ECO:0007669"/>
    <property type="project" value="InterPro"/>
</dbReference>
<dbReference type="FunFam" id="2.30.42.10:FF:000001">
    <property type="entry name" value="Disks large homolog 1 isoform 2"/>
    <property type="match status" value="1"/>
</dbReference>
<evidence type="ECO:0000256" key="1">
    <source>
        <dbReference type="ARBA" id="ARBA00022443"/>
    </source>
</evidence>
<dbReference type="FunFam" id="2.30.42.10:FF:000091">
    <property type="entry name" value="disks large homolog 1 isoform X8"/>
    <property type="match status" value="1"/>
</dbReference>
<dbReference type="PANTHER" id="PTHR23119:SF6">
    <property type="entry name" value="DISKS LARGE HOMOLOG 2"/>
    <property type="match status" value="1"/>
</dbReference>
<feature type="domain" description="Guanylate kinase-like" evidence="6">
    <location>
        <begin position="645"/>
        <end position="820"/>
    </location>
</feature>
<dbReference type="Gene3D" id="3.40.50.300">
    <property type="entry name" value="P-loop containing nucleotide triphosphate hydrolases"/>
    <property type="match status" value="1"/>
</dbReference>
<dbReference type="Pfam" id="PF00625">
    <property type="entry name" value="Guanylate_kin"/>
    <property type="match status" value="1"/>
</dbReference>
<dbReference type="InterPro" id="IPR001452">
    <property type="entry name" value="SH3_domain"/>
</dbReference>
<dbReference type="AlphaFoldDB" id="A0A8M1MNM2"/>
<feature type="region of interest" description="Disordered" evidence="4">
    <location>
        <begin position="1"/>
        <end position="23"/>
    </location>
</feature>
<dbReference type="FunFam" id="3.40.50.300:FF:001402">
    <property type="entry name" value="Discs, large homolog 3 (Drosophila)"/>
    <property type="match status" value="1"/>
</dbReference>
<accession>A0A8M1MNM2</accession>
<dbReference type="GO" id="GO:0098839">
    <property type="term" value="C:postsynaptic density membrane"/>
    <property type="evidence" value="ECO:0007669"/>
    <property type="project" value="TreeGrafter"/>
</dbReference>
<dbReference type="InterPro" id="IPR019583">
    <property type="entry name" value="DLG1-4_PDZ_assoc"/>
</dbReference>
<dbReference type="InterPro" id="IPR019590">
    <property type="entry name" value="DLG1_PEST_dom"/>
</dbReference>
<dbReference type="PROSITE" id="PS50052">
    <property type="entry name" value="GUANYLATE_KINASE_2"/>
    <property type="match status" value="1"/>
</dbReference>
<dbReference type="SMART" id="SM00326">
    <property type="entry name" value="SH3"/>
    <property type="match status" value="1"/>
</dbReference>
<dbReference type="InterPro" id="IPR020590">
    <property type="entry name" value="Guanylate_kinase_CS"/>
</dbReference>
<dbReference type="InterPro" id="IPR036028">
    <property type="entry name" value="SH3-like_dom_sf"/>
</dbReference>
<dbReference type="InterPro" id="IPR050614">
    <property type="entry name" value="Synaptic_Scaffolding_LAP-MAGUK"/>
</dbReference>
<gene>
    <name evidence="9" type="primary">DLG2</name>
</gene>
<dbReference type="InterPro" id="IPR008145">
    <property type="entry name" value="GK/Ca_channel_bsu"/>
</dbReference>
<dbReference type="SUPFAM" id="SSF50156">
    <property type="entry name" value="PDZ domain-like"/>
    <property type="match status" value="3"/>
</dbReference>
<feature type="domain" description="PDZ" evidence="7">
    <location>
        <begin position="404"/>
        <end position="485"/>
    </location>
</feature>
<dbReference type="FunFam" id="3.30.63.10:FF:000001">
    <property type="entry name" value="Disks large homolog 1 isoform 2"/>
    <property type="match status" value="1"/>
</dbReference>
<name>A0A8M1MNM2_NEOSC</name>
<dbReference type="PROSITE" id="PS00856">
    <property type="entry name" value="GUANYLATE_KINASE_1"/>
    <property type="match status" value="1"/>
</dbReference>
<dbReference type="RefSeq" id="XP_044775446.1">
    <property type="nucleotide sequence ID" value="XM_044919511.1"/>
</dbReference>
<dbReference type="PROSITE" id="PS50106">
    <property type="entry name" value="PDZ"/>
    <property type="match status" value="3"/>
</dbReference>
<dbReference type="GO" id="GO:0019901">
    <property type="term" value="F:protein kinase binding"/>
    <property type="evidence" value="ECO:0007669"/>
    <property type="project" value="TreeGrafter"/>
</dbReference>
<dbReference type="GO" id="GO:0043113">
    <property type="term" value="P:receptor clustering"/>
    <property type="evidence" value="ECO:0007669"/>
    <property type="project" value="TreeGrafter"/>
</dbReference>
<dbReference type="InterPro" id="IPR001478">
    <property type="entry name" value="PDZ"/>
</dbReference>
<dbReference type="InterPro" id="IPR036034">
    <property type="entry name" value="PDZ_sf"/>
</dbReference>
<dbReference type="SUPFAM" id="SSF50044">
    <property type="entry name" value="SH3-domain"/>
    <property type="match status" value="1"/>
</dbReference>
<dbReference type="InterPro" id="IPR027417">
    <property type="entry name" value="P-loop_NTPase"/>
</dbReference>
<dbReference type="Pfam" id="PF10608">
    <property type="entry name" value="MAGUK_N_PEST"/>
    <property type="match status" value="1"/>
</dbReference>
<dbReference type="SMART" id="SM01277">
    <property type="entry name" value="MAGUK_N_PEST"/>
    <property type="match status" value="1"/>
</dbReference>
<dbReference type="SMART" id="SM00228">
    <property type="entry name" value="PDZ"/>
    <property type="match status" value="3"/>
</dbReference>
<feature type="compositionally biased region" description="Polar residues" evidence="4">
    <location>
        <begin position="1"/>
        <end position="13"/>
    </location>
</feature>
<dbReference type="GO" id="GO:0045197">
    <property type="term" value="P:establishment or maintenance of epithelial cell apical/basal polarity"/>
    <property type="evidence" value="ECO:0007669"/>
    <property type="project" value="TreeGrafter"/>
</dbReference>
<evidence type="ECO:0000256" key="2">
    <source>
        <dbReference type="ARBA" id="ARBA00022737"/>
    </source>
</evidence>